<name>A0ABW0WD18_STRNO</name>
<reference evidence="2" key="1">
    <citation type="journal article" date="2019" name="Int. J. Syst. Evol. Microbiol.">
        <title>The Global Catalogue of Microorganisms (GCM) 10K type strain sequencing project: providing services to taxonomists for standard genome sequencing and annotation.</title>
        <authorList>
            <consortium name="The Broad Institute Genomics Platform"/>
            <consortium name="The Broad Institute Genome Sequencing Center for Infectious Disease"/>
            <person name="Wu L."/>
            <person name="Ma J."/>
        </authorList>
    </citation>
    <scope>NUCLEOTIDE SEQUENCE [LARGE SCALE GENOMIC DNA]</scope>
    <source>
        <strain evidence="2">KCTC 5701</strain>
    </source>
</reference>
<keyword evidence="2" id="KW-1185">Reference proteome</keyword>
<evidence type="ECO:0000313" key="1">
    <source>
        <dbReference type="EMBL" id="MFC5656130.1"/>
    </source>
</evidence>
<dbReference type="Proteomes" id="UP001596065">
    <property type="component" value="Unassembled WGS sequence"/>
</dbReference>
<accession>A0ABW0WD18</accession>
<sequence length="229" mass="24206">MASEFSDAFLREAERHAAWGAVQLETLTAFLPEGPWTADLEACLYRQGDLELRVGVLGTYDTSEQSWMWGWANPGLRGTAVVSSAAGVERYGRAHGIAELTEEVLDLSGFPDPRRAAETLAFTGMGVAGAPGYIGAPAGPATQVYFLPDDPRVPRAGLDAVALPRTLLTGARLIGHSARHVVSGYFDHHGVPHRAEGDRIVAELPGGGAAEVTFDPAGRIAGVRTGIHP</sequence>
<comment type="caution">
    <text evidence="1">The sequence shown here is derived from an EMBL/GenBank/DDBJ whole genome shotgun (WGS) entry which is preliminary data.</text>
</comment>
<dbReference type="InterPro" id="IPR049249">
    <property type="entry name" value="DUF6882"/>
</dbReference>
<protein>
    <submittedName>
        <fullName evidence="1">DUF6882 domain-containing protein</fullName>
    </submittedName>
</protein>
<gene>
    <name evidence="1" type="ORF">ACFP3J_11605</name>
</gene>
<organism evidence="1 2">
    <name type="scientific">Streptomyces nogalater</name>
    <dbReference type="NCBI Taxonomy" id="38314"/>
    <lineage>
        <taxon>Bacteria</taxon>
        <taxon>Bacillati</taxon>
        <taxon>Actinomycetota</taxon>
        <taxon>Actinomycetes</taxon>
        <taxon>Kitasatosporales</taxon>
        <taxon>Streptomycetaceae</taxon>
        <taxon>Streptomyces</taxon>
    </lineage>
</organism>
<dbReference type="EMBL" id="JBHSOE010000015">
    <property type="protein sequence ID" value="MFC5656130.1"/>
    <property type="molecule type" value="Genomic_DNA"/>
</dbReference>
<dbReference type="RefSeq" id="WP_344346108.1">
    <property type="nucleotide sequence ID" value="NZ_BAAASM010000002.1"/>
</dbReference>
<dbReference type="Pfam" id="PF21813">
    <property type="entry name" value="DUF6882"/>
    <property type="match status" value="1"/>
</dbReference>
<proteinExistence type="predicted"/>
<evidence type="ECO:0000313" key="2">
    <source>
        <dbReference type="Proteomes" id="UP001596065"/>
    </source>
</evidence>